<reference evidence="2 3" key="1">
    <citation type="submission" date="2019-10" db="EMBL/GenBank/DDBJ databases">
        <title>A soil myxobacterium in the family Polyangiaceae.</title>
        <authorList>
            <person name="Li Y."/>
            <person name="Wang J."/>
        </authorList>
    </citation>
    <scope>NUCLEOTIDE SEQUENCE [LARGE SCALE GENOMIC DNA]</scope>
    <source>
        <strain evidence="2 3">DSM 14734</strain>
    </source>
</reference>
<evidence type="ECO:0008006" key="4">
    <source>
        <dbReference type="Google" id="ProtNLM"/>
    </source>
</evidence>
<evidence type="ECO:0000313" key="3">
    <source>
        <dbReference type="Proteomes" id="UP000440224"/>
    </source>
</evidence>
<proteinExistence type="predicted"/>
<gene>
    <name evidence="2" type="ORF">GF068_35925</name>
</gene>
<evidence type="ECO:0000313" key="2">
    <source>
        <dbReference type="EMBL" id="MRG97277.1"/>
    </source>
</evidence>
<feature type="chain" id="PRO_5026689854" description="Tryptophan synthase alpha chain" evidence="1">
    <location>
        <begin position="18"/>
        <end position="287"/>
    </location>
</feature>
<dbReference type="RefSeq" id="WP_153824058.1">
    <property type="nucleotide sequence ID" value="NZ_WJIE01000016.1"/>
</dbReference>
<keyword evidence="3" id="KW-1185">Reference proteome</keyword>
<dbReference type="PROSITE" id="PS51257">
    <property type="entry name" value="PROKAR_LIPOPROTEIN"/>
    <property type="match status" value="1"/>
</dbReference>
<evidence type="ECO:0000256" key="1">
    <source>
        <dbReference type="SAM" id="SignalP"/>
    </source>
</evidence>
<dbReference type="OrthoDB" id="5517199at2"/>
<protein>
    <recommendedName>
        <fullName evidence="4">Tryptophan synthase alpha chain</fullName>
    </recommendedName>
</protein>
<name>A0A6N7Q0E3_9BACT</name>
<sequence length="287" mass="28871">MHRHVLAWLGLSISFLAASCAPDLQTTGGNGGTGGAGGAGAGGAGGSGGEGGALPQCTGDDGCQSTECRIGGVCNAGTCEWMTVIMPGTPVGESIYGDCKRRECDASGSVTQIDDPTDKYDWGNPCYVDGCNAWMAPQPDPLTQCTTEWGKPGLCDISFKCVECTADAECGANKCVLGIGKCVPAHCTNGALDSVSGETDVDCGGPCAPCPLTFKCNSRTDCEGEGNCGGMPKACQPPNCLEGVKNGNETDGDCGGSCDKKCAQGKGCLVPDDCQTGLSCKAGTCQP</sequence>
<comment type="caution">
    <text evidence="2">The sequence shown here is derived from an EMBL/GenBank/DDBJ whole genome shotgun (WGS) entry which is preliminary data.</text>
</comment>
<feature type="signal peptide" evidence="1">
    <location>
        <begin position="1"/>
        <end position="17"/>
    </location>
</feature>
<accession>A0A6N7Q0E3</accession>
<dbReference type="AlphaFoldDB" id="A0A6N7Q0E3"/>
<organism evidence="2 3">
    <name type="scientific">Polyangium spumosum</name>
    <dbReference type="NCBI Taxonomy" id="889282"/>
    <lineage>
        <taxon>Bacteria</taxon>
        <taxon>Pseudomonadati</taxon>
        <taxon>Myxococcota</taxon>
        <taxon>Polyangia</taxon>
        <taxon>Polyangiales</taxon>
        <taxon>Polyangiaceae</taxon>
        <taxon>Polyangium</taxon>
    </lineage>
</organism>
<keyword evidence="1" id="KW-0732">Signal</keyword>
<dbReference type="Proteomes" id="UP000440224">
    <property type="component" value="Unassembled WGS sequence"/>
</dbReference>
<dbReference type="EMBL" id="WJIE01000016">
    <property type="protein sequence ID" value="MRG97277.1"/>
    <property type="molecule type" value="Genomic_DNA"/>
</dbReference>